<comment type="subcellular location">
    <subcellularLocation>
        <location evidence="1">Cell membrane</location>
        <topology evidence="1">Multi-pass membrane protein</topology>
    </subcellularLocation>
</comment>
<keyword evidence="6 8" id="KW-0472">Membrane</keyword>
<evidence type="ECO:0000256" key="2">
    <source>
        <dbReference type="ARBA" id="ARBA00008017"/>
    </source>
</evidence>
<keyword evidence="3" id="KW-1003">Cell membrane</keyword>
<feature type="transmembrane region" description="Helical" evidence="8">
    <location>
        <begin position="91"/>
        <end position="113"/>
    </location>
</feature>
<evidence type="ECO:0000256" key="8">
    <source>
        <dbReference type="SAM" id="Phobius"/>
    </source>
</evidence>
<dbReference type="Pfam" id="PF21082">
    <property type="entry name" value="MS_channel_3rd"/>
    <property type="match status" value="1"/>
</dbReference>
<feature type="region of interest" description="Disordered" evidence="7">
    <location>
        <begin position="291"/>
        <end position="320"/>
    </location>
</feature>
<dbReference type="InterPro" id="IPR006685">
    <property type="entry name" value="MscS_channel_2nd"/>
</dbReference>
<reference evidence="11 12" key="1">
    <citation type="submission" date="2020-01" db="EMBL/GenBank/DDBJ databases">
        <title>Natronorubrum sp. JWXQ-INN 674 isolated from Inner Mongolia Autonomous Region of China.</title>
        <authorList>
            <person name="Xue Q."/>
        </authorList>
    </citation>
    <scope>NUCLEOTIDE SEQUENCE [LARGE SCALE GENOMIC DNA]</scope>
    <source>
        <strain evidence="11 12">JWXQ-INN-674</strain>
    </source>
</reference>
<sequence length="320" mass="35702">MASTPLVTGLALVTASDLLTFLTNQWVMATLVVILAWYGSKFVTNRIRPRLEDRLRASTTNLVLVAFRVAVVFYAFVPFAGLLGFRPQNVLLSFTVLSLILGAVLAPVGRSYISGLFIVYNRPYEVGDMIELVDRDERGYVEDITLGYTKVSTLENAFLVIPNETMRERDIRNLSAGDERIRASISVDVKYEDDLDEACSLLEDAVRSVEGVISDGKPIHVGRSRLPAEPRALVDEFADHGVRITLKYWVKEPYLPAAARSAVQRTAWRAFKDADVEIAYPHTHVVFDETSGQASIELDSRDGEQPADRGKSAEMDSRWE</sequence>
<dbReference type="GO" id="GO:0008381">
    <property type="term" value="F:mechanosensitive monoatomic ion channel activity"/>
    <property type="evidence" value="ECO:0007669"/>
    <property type="project" value="InterPro"/>
</dbReference>
<dbReference type="InterPro" id="IPR045275">
    <property type="entry name" value="MscS_archaea/bacteria_type"/>
</dbReference>
<accession>A0A6B0VKR9</accession>
<gene>
    <name evidence="11" type="ORF">GS429_08815</name>
</gene>
<comment type="similarity">
    <text evidence="2">Belongs to the MscS (TC 1.A.23) family.</text>
</comment>
<dbReference type="AlphaFoldDB" id="A0A6B0VKR9"/>
<protein>
    <submittedName>
        <fullName evidence="11">Mechanosensitive ion channel</fullName>
    </submittedName>
</protein>
<dbReference type="InterPro" id="IPR011066">
    <property type="entry name" value="MscS_channel_C_sf"/>
</dbReference>
<dbReference type="InterPro" id="IPR023408">
    <property type="entry name" value="MscS_beta-dom_sf"/>
</dbReference>
<feature type="transmembrane region" description="Helical" evidence="8">
    <location>
        <begin position="65"/>
        <end position="85"/>
    </location>
</feature>
<dbReference type="Gene3D" id="3.30.70.100">
    <property type="match status" value="1"/>
</dbReference>
<comment type="caution">
    <text evidence="11">The sequence shown here is derived from an EMBL/GenBank/DDBJ whole genome shotgun (WGS) entry which is preliminary data.</text>
</comment>
<evidence type="ECO:0000256" key="4">
    <source>
        <dbReference type="ARBA" id="ARBA00022692"/>
    </source>
</evidence>
<dbReference type="SUPFAM" id="SSF82689">
    <property type="entry name" value="Mechanosensitive channel protein MscS (YggB), C-terminal domain"/>
    <property type="match status" value="1"/>
</dbReference>
<dbReference type="InterPro" id="IPR049278">
    <property type="entry name" value="MS_channel_C"/>
</dbReference>
<dbReference type="OrthoDB" id="11475at2157"/>
<organism evidence="11 12">
    <name type="scientific">Natronorubrum halalkaliphilum</name>
    <dbReference type="NCBI Taxonomy" id="2691917"/>
    <lineage>
        <taxon>Archaea</taxon>
        <taxon>Methanobacteriati</taxon>
        <taxon>Methanobacteriota</taxon>
        <taxon>Stenosarchaea group</taxon>
        <taxon>Halobacteria</taxon>
        <taxon>Halobacteriales</taxon>
        <taxon>Natrialbaceae</taxon>
        <taxon>Natronorubrum</taxon>
    </lineage>
</organism>
<evidence type="ECO:0000256" key="1">
    <source>
        <dbReference type="ARBA" id="ARBA00004651"/>
    </source>
</evidence>
<feature type="domain" description="Mechanosensitive ion channel MscS C-terminal" evidence="10">
    <location>
        <begin position="184"/>
        <end position="278"/>
    </location>
</feature>
<keyword evidence="4 8" id="KW-0812">Transmembrane</keyword>
<evidence type="ECO:0000259" key="10">
    <source>
        <dbReference type="Pfam" id="PF21082"/>
    </source>
</evidence>
<proteinExistence type="inferred from homology"/>
<dbReference type="Proteomes" id="UP000434101">
    <property type="component" value="Unassembled WGS sequence"/>
</dbReference>
<feature type="domain" description="Mechanosensitive ion channel MscS" evidence="9">
    <location>
        <begin position="111"/>
        <end position="175"/>
    </location>
</feature>
<dbReference type="SUPFAM" id="SSF50182">
    <property type="entry name" value="Sm-like ribonucleoproteins"/>
    <property type="match status" value="1"/>
</dbReference>
<evidence type="ECO:0000256" key="3">
    <source>
        <dbReference type="ARBA" id="ARBA00022475"/>
    </source>
</evidence>
<dbReference type="Gene3D" id="2.30.30.60">
    <property type="match status" value="1"/>
</dbReference>
<dbReference type="Gene3D" id="1.10.287.1260">
    <property type="match status" value="1"/>
</dbReference>
<dbReference type="PANTHER" id="PTHR30221">
    <property type="entry name" value="SMALL-CONDUCTANCE MECHANOSENSITIVE CHANNEL"/>
    <property type="match status" value="1"/>
</dbReference>
<evidence type="ECO:0000313" key="11">
    <source>
        <dbReference type="EMBL" id="MXV62160.1"/>
    </source>
</evidence>
<dbReference type="PANTHER" id="PTHR30221:SF20">
    <property type="entry name" value="SMALL-CONDUCTANCE MECHANOSENSITIVE CHANNEL"/>
    <property type="match status" value="1"/>
</dbReference>
<dbReference type="EMBL" id="WUYX01000027">
    <property type="protein sequence ID" value="MXV62160.1"/>
    <property type="molecule type" value="Genomic_DNA"/>
</dbReference>
<evidence type="ECO:0000256" key="7">
    <source>
        <dbReference type="SAM" id="MobiDB-lite"/>
    </source>
</evidence>
<name>A0A6B0VKR9_9EURY</name>
<evidence type="ECO:0000256" key="5">
    <source>
        <dbReference type="ARBA" id="ARBA00022989"/>
    </source>
</evidence>
<keyword evidence="12" id="KW-1185">Reference proteome</keyword>
<keyword evidence="5 8" id="KW-1133">Transmembrane helix</keyword>
<feature type="compositionally biased region" description="Basic and acidic residues" evidence="7">
    <location>
        <begin position="298"/>
        <end position="320"/>
    </location>
</feature>
<dbReference type="Pfam" id="PF00924">
    <property type="entry name" value="MS_channel_2nd"/>
    <property type="match status" value="1"/>
</dbReference>
<evidence type="ECO:0000259" key="9">
    <source>
        <dbReference type="Pfam" id="PF00924"/>
    </source>
</evidence>
<evidence type="ECO:0000256" key="6">
    <source>
        <dbReference type="ARBA" id="ARBA00023136"/>
    </source>
</evidence>
<dbReference type="InterPro" id="IPR010920">
    <property type="entry name" value="LSM_dom_sf"/>
</dbReference>
<dbReference type="GO" id="GO:0005886">
    <property type="term" value="C:plasma membrane"/>
    <property type="evidence" value="ECO:0007669"/>
    <property type="project" value="UniProtKB-SubCell"/>
</dbReference>
<evidence type="ECO:0000313" key="12">
    <source>
        <dbReference type="Proteomes" id="UP000434101"/>
    </source>
</evidence>
<feature type="transmembrane region" description="Helical" evidence="8">
    <location>
        <begin position="25"/>
        <end position="44"/>
    </location>
</feature>